<evidence type="ECO:0008006" key="5">
    <source>
        <dbReference type="Google" id="ProtNLM"/>
    </source>
</evidence>
<keyword evidence="1" id="KW-1133">Transmembrane helix</keyword>
<name>A0A1G1VTB2_9BACT</name>
<reference evidence="3 4" key="1">
    <citation type="journal article" date="2016" name="Nat. Commun.">
        <title>Thousands of microbial genomes shed light on interconnected biogeochemical processes in an aquifer system.</title>
        <authorList>
            <person name="Anantharaman K."/>
            <person name="Brown C.T."/>
            <person name="Hug L.A."/>
            <person name="Sharon I."/>
            <person name="Castelle C.J."/>
            <person name="Probst A.J."/>
            <person name="Thomas B.C."/>
            <person name="Singh A."/>
            <person name="Wilkins M.J."/>
            <person name="Karaoz U."/>
            <person name="Brodie E.L."/>
            <person name="Williams K.H."/>
            <person name="Hubbard S.S."/>
            <person name="Banfield J.F."/>
        </authorList>
    </citation>
    <scope>NUCLEOTIDE SEQUENCE [LARGE SCALE GENOMIC DNA]</scope>
</reference>
<evidence type="ECO:0000313" key="4">
    <source>
        <dbReference type="Proteomes" id="UP000179233"/>
    </source>
</evidence>
<sequence length="78" mass="8097">MRRLIRYALAAGEAALLKLVMATPVLAQTATPSSESTGSALPEAGTASTTLLILVFGVVVVSTGLILFRRSAPQEVKI</sequence>
<feature type="chain" id="PRO_5009581066" description="Gram-positive cocci surface proteins LPxTG domain-containing protein" evidence="2">
    <location>
        <begin position="28"/>
        <end position="78"/>
    </location>
</feature>
<dbReference type="Proteomes" id="UP000179233">
    <property type="component" value="Unassembled WGS sequence"/>
</dbReference>
<evidence type="ECO:0000256" key="2">
    <source>
        <dbReference type="SAM" id="SignalP"/>
    </source>
</evidence>
<evidence type="ECO:0000313" key="3">
    <source>
        <dbReference type="EMBL" id="OGY18653.1"/>
    </source>
</evidence>
<protein>
    <recommendedName>
        <fullName evidence="5">Gram-positive cocci surface proteins LPxTG domain-containing protein</fullName>
    </recommendedName>
</protein>
<feature type="transmembrane region" description="Helical" evidence="1">
    <location>
        <begin position="51"/>
        <end position="68"/>
    </location>
</feature>
<feature type="signal peptide" evidence="2">
    <location>
        <begin position="1"/>
        <end position="27"/>
    </location>
</feature>
<dbReference type="AlphaFoldDB" id="A0A1G1VTB2"/>
<dbReference type="EMBL" id="MHCJ01000003">
    <property type="protein sequence ID" value="OGY18653.1"/>
    <property type="molecule type" value="Genomic_DNA"/>
</dbReference>
<gene>
    <name evidence="3" type="ORF">A2786_04100</name>
</gene>
<keyword evidence="1" id="KW-0812">Transmembrane</keyword>
<keyword evidence="2" id="KW-0732">Signal</keyword>
<keyword evidence="1" id="KW-0472">Membrane</keyword>
<proteinExistence type="predicted"/>
<organism evidence="3 4">
    <name type="scientific">Candidatus Chisholmbacteria bacterium RIFCSPHIGHO2_01_FULL_52_32</name>
    <dbReference type="NCBI Taxonomy" id="1797591"/>
    <lineage>
        <taxon>Bacteria</taxon>
        <taxon>Candidatus Chisholmiibacteriota</taxon>
    </lineage>
</organism>
<dbReference type="NCBIfam" id="TIGR01167">
    <property type="entry name" value="LPXTG_anchor"/>
    <property type="match status" value="1"/>
</dbReference>
<accession>A0A1G1VTB2</accession>
<evidence type="ECO:0000256" key="1">
    <source>
        <dbReference type="SAM" id="Phobius"/>
    </source>
</evidence>
<comment type="caution">
    <text evidence="3">The sequence shown here is derived from an EMBL/GenBank/DDBJ whole genome shotgun (WGS) entry which is preliminary data.</text>
</comment>